<organism evidence="4 5">
    <name type="scientific">Streptacidiphilus jeojiensis</name>
    <dbReference type="NCBI Taxonomy" id="3229225"/>
    <lineage>
        <taxon>Bacteria</taxon>
        <taxon>Bacillati</taxon>
        <taxon>Actinomycetota</taxon>
        <taxon>Actinomycetes</taxon>
        <taxon>Kitasatosporales</taxon>
        <taxon>Streptomycetaceae</taxon>
        <taxon>Streptacidiphilus</taxon>
    </lineage>
</organism>
<feature type="region of interest" description="Disordered" evidence="1">
    <location>
        <begin position="202"/>
        <end position="243"/>
    </location>
</feature>
<feature type="region of interest" description="Disordered" evidence="1">
    <location>
        <begin position="272"/>
        <end position="294"/>
    </location>
</feature>
<accession>A0ABV6XHV6</accession>
<gene>
    <name evidence="4" type="ORF">ABUW04_06165</name>
</gene>
<evidence type="ECO:0000313" key="5">
    <source>
        <dbReference type="Proteomes" id="UP001592581"/>
    </source>
</evidence>
<feature type="signal peptide" evidence="2">
    <location>
        <begin position="1"/>
        <end position="31"/>
    </location>
</feature>
<dbReference type="NCBIfam" id="TIGR01167">
    <property type="entry name" value="LPXTG_anchor"/>
    <property type="match status" value="1"/>
</dbReference>
<dbReference type="Proteomes" id="UP001592581">
    <property type="component" value="Unassembled WGS sequence"/>
</dbReference>
<dbReference type="EMBL" id="JBEUKS010000002">
    <property type="protein sequence ID" value="MFC1437839.1"/>
    <property type="molecule type" value="Genomic_DNA"/>
</dbReference>
<feature type="domain" description="Htaa" evidence="3">
    <location>
        <begin position="38"/>
        <end position="191"/>
    </location>
</feature>
<evidence type="ECO:0000259" key="3">
    <source>
        <dbReference type="Pfam" id="PF04213"/>
    </source>
</evidence>
<sequence length="325" mass="31306">MSRRPLRAAALAASAALLCAGPLLTAQSASAATVSFSSGSLDWGVKASFRDYLASAAAAGTITPTGGATRNSDGTFHFDLDKASYDTTTHAVTSSYEGGLHMTGHSGALDIVLTDLRIDTSGSTGTLTADVSSKQMDGSSTFTGDDVALVTFTVSQSTFSGASAMTVLSSAAVKAFAGFYPAGTAMDPVTVKLVQAAASTSASASAGPSKSAGSTPTTATPTKSASASTSAGATPTKSAAGASASSSASAPAAASTSASTSASASATEATVTGVTASPSSSNTGALAETGSDSSTLPLALTGTALVLAGGATTLVLRRRRAAGHS</sequence>
<dbReference type="RefSeq" id="WP_380563491.1">
    <property type="nucleotide sequence ID" value="NZ_JBEUKS010000002.1"/>
</dbReference>
<comment type="caution">
    <text evidence="4">The sequence shown here is derived from an EMBL/GenBank/DDBJ whole genome shotgun (WGS) entry which is preliminary data.</text>
</comment>
<proteinExistence type="predicted"/>
<evidence type="ECO:0000256" key="2">
    <source>
        <dbReference type="SAM" id="SignalP"/>
    </source>
</evidence>
<dbReference type="InterPro" id="IPR007331">
    <property type="entry name" value="Htaa"/>
</dbReference>
<feature type="chain" id="PRO_5047066747" evidence="2">
    <location>
        <begin position="32"/>
        <end position="325"/>
    </location>
</feature>
<feature type="compositionally biased region" description="Polar residues" evidence="1">
    <location>
        <begin position="278"/>
        <end position="294"/>
    </location>
</feature>
<evidence type="ECO:0000313" key="4">
    <source>
        <dbReference type="EMBL" id="MFC1437839.1"/>
    </source>
</evidence>
<protein>
    <submittedName>
        <fullName evidence="4">HtaA domain-containing protein</fullName>
    </submittedName>
</protein>
<dbReference type="Pfam" id="PF04213">
    <property type="entry name" value="HtaA"/>
    <property type="match status" value="1"/>
</dbReference>
<evidence type="ECO:0000256" key="1">
    <source>
        <dbReference type="SAM" id="MobiDB-lite"/>
    </source>
</evidence>
<reference evidence="4 5" key="1">
    <citation type="submission" date="2024-06" db="EMBL/GenBank/DDBJ databases">
        <authorList>
            <person name="Lee S.D."/>
        </authorList>
    </citation>
    <scope>NUCLEOTIDE SEQUENCE [LARGE SCALE GENOMIC DNA]</scope>
    <source>
        <strain evidence="4 5">N1-10</strain>
    </source>
</reference>
<name>A0ABV6XHV6_9ACTN</name>
<keyword evidence="5" id="KW-1185">Reference proteome</keyword>
<keyword evidence="2" id="KW-0732">Signal</keyword>